<proteinExistence type="predicted"/>
<keyword evidence="4 6" id="KW-1133">Transmembrane helix</keyword>
<keyword evidence="2" id="KW-1003">Cell membrane</keyword>
<dbReference type="PANTHER" id="PTHR42920">
    <property type="entry name" value="OS03G0707200 PROTEIN-RELATED"/>
    <property type="match status" value="1"/>
</dbReference>
<evidence type="ECO:0000256" key="3">
    <source>
        <dbReference type="ARBA" id="ARBA00022692"/>
    </source>
</evidence>
<dbReference type="GO" id="GO:0005886">
    <property type="term" value="C:plasma membrane"/>
    <property type="evidence" value="ECO:0007669"/>
    <property type="project" value="UniProtKB-SubCell"/>
</dbReference>
<keyword evidence="5 6" id="KW-0472">Membrane</keyword>
<evidence type="ECO:0000259" key="7">
    <source>
        <dbReference type="Pfam" id="PF00892"/>
    </source>
</evidence>
<keyword evidence="3 6" id="KW-0812">Transmembrane</keyword>
<feature type="transmembrane region" description="Helical" evidence="6">
    <location>
        <begin position="66"/>
        <end position="84"/>
    </location>
</feature>
<dbReference type="AlphaFoldDB" id="X1FQ55"/>
<gene>
    <name evidence="8" type="ORF">S03H2_15241</name>
</gene>
<feature type="transmembrane region" description="Helical" evidence="6">
    <location>
        <begin position="210"/>
        <end position="229"/>
    </location>
</feature>
<evidence type="ECO:0000256" key="6">
    <source>
        <dbReference type="SAM" id="Phobius"/>
    </source>
</evidence>
<evidence type="ECO:0000256" key="2">
    <source>
        <dbReference type="ARBA" id="ARBA00022475"/>
    </source>
</evidence>
<feature type="transmembrane region" description="Helical" evidence="6">
    <location>
        <begin position="42"/>
        <end position="59"/>
    </location>
</feature>
<dbReference type="SUPFAM" id="SSF103481">
    <property type="entry name" value="Multidrug resistance efflux transporter EmrE"/>
    <property type="match status" value="2"/>
</dbReference>
<accession>X1FQ55</accession>
<comment type="subcellular location">
    <subcellularLocation>
        <location evidence="1">Cell membrane</location>
        <topology evidence="1">Multi-pass membrane protein</topology>
    </subcellularLocation>
</comment>
<organism evidence="8">
    <name type="scientific">marine sediment metagenome</name>
    <dbReference type="NCBI Taxonomy" id="412755"/>
    <lineage>
        <taxon>unclassified sequences</taxon>
        <taxon>metagenomes</taxon>
        <taxon>ecological metagenomes</taxon>
    </lineage>
</organism>
<feature type="non-terminal residue" evidence="8">
    <location>
        <position position="1"/>
    </location>
</feature>
<protein>
    <recommendedName>
        <fullName evidence="7">EamA domain-containing protein</fullName>
    </recommendedName>
</protein>
<dbReference type="EMBL" id="BARU01007740">
    <property type="protein sequence ID" value="GAH47112.1"/>
    <property type="molecule type" value="Genomic_DNA"/>
</dbReference>
<feature type="domain" description="EamA" evidence="7">
    <location>
        <begin position="9"/>
        <end position="82"/>
    </location>
</feature>
<feature type="transmembrane region" description="Helical" evidence="6">
    <location>
        <begin position="96"/>
        <end position="112"/>
    </location>
</feature>
<dbReference type="InterPro" id="IPR051258">
    <property type="entry name" value="Diverse_Substrate_Transporter"/>
</dbReference>
<evidence type="ECO:0000256" key="1">
    <source>
        <dbReference type="ARBA" id="ARBA00004651"/>
    </source>
</evidence>
<dbReference type="InterPro" id="IPR000620">
    <property type="entry name" value="EamA_dom"/>
</dbReference>
<evidence type="ECO:0000256" key="5">
    <source>
        <dbReference type="ARBA" id="ARBA00023136"/>
    </source>
</evidence>
<dbReference type="Pfam" id="PF00892">
    <property type="entry name" value="EamA"/>
    <property type="match status" value="2"/>
</dbReference>
<feature type="transmembrane region" description="Helical" evidence="6">
    <location>
        <begin position="12"/>
        <end position="30"/>
    </location>
</feature>
<dbReference type="PANTHER" id="PTHR42920:SF5">
    <property type="entry name" value="EAMA DOMAIN-CONTAINING PROTEIN"/>
    <property type="match status" value="1"/>
</dbReference>
<reference evidence="8" key="1">
    <citation type="journal article" date="2014" name="Front. Microbiol.">
        <title>High frequency of phylogenetically diverse reductive dehalogenase-homologous genes in deep subseafloor sedimentary metagenomes.</title>
        <authorList>
            <person name="Kawai M."/>
            <person name="Futagami T."/>
            <person name="Toyoda A."/>
            <person name="Takaki Y."/>
            <person name="Nishi S."/>
            <person name="Hori S."/>
            <person name="Arai W."/>
            <person name="Tsubouchi T."/>
            <person name="Morono Y."/>
            <person name="Uchiyama I."/>
            <person name="Ito T."/>
            <person name="Fujiyama A."/>
            <person name="Inagaki F."/>
            <person name="Takami H."/>
        </authorList>
    </citation>
    <scope>NUCLEOTIDE SEQUENCE</scope>
    <source>
        <strain evidence="8">Expedition CK06-06</strain>
    </source>
</reference>
<feature type="transmembrane region" description="Helical" evidence="6">
    <location>
        <begin position="185"/>
        <end position="204"/>
    </location>
</feature>
<dbReference type="InterPro" id="IPR037185">
    <property type="entry name" value="EmrE-like"/>
</dbReference>
<name>X1FQ55_9ZZZZ</name>
<comment type="caution">
    <text evidence="8">The sequence shown here is derived from an EMBL/GenBank/DDBJ whole genome shotgun (WGS) entry which is preliminary data.</text>
</comment>
<sequence length="234" mass="25018">RSLKRIKRQSLIYGAIVGVALFFGYLFQTWGLSYTTATKSGLITGLSVVIVPLISSGAVKKRVHISVWLGALLAVVGLSLLILGKGATTTINLGDVLTLACAVSFALHIIFVDRFIRRVDYRQLLLIQVGVVALLSLIGALSLEGLPQRFPSVLIRGVLVTGLAATALALYVLNRFQRYSTASYTAIILTMEPVFAGLFGFLFLGEILTAWQLFGGVLILVGIGVPKLVGGRAT</sequence>
<feature type="domain" description="EamA" evidence="7">
    <location>
        <begin position="93"/>
        <end position="223"/>
    </location>
</feature>
<evidence type="ECO:0000313" key="8">
    <source>
        <dbReference type="EMBL" id="GAH47112.1"/>
    </source>
</evidence>
<evidence type="ECO:0000256" key="4">
    <source>
        <dbReference type="ARBA" id="ARBA00022989"/>
    </source>
</evidence>
<feature type="transmembrane region" description="Helical" evidence="6">
    <location>
        <begin position="124"/>
        <end position="141"/>
    </location>
</feature>
<feature type="transmembrane region" description="Helical" evidence="6">
    <location>
        <begin position="153"/>
        <end position="173"/>
    </location>
</feature>